<feature type="compositionally biased region" description="Acidic residues" evidence="1">
    <location>
        <begin position="1168"/>
        <end position="1179"/>
    </location>
</feature>
<dbReference type="OrthoDB" id="3361281at2759"/>
<feature type="region of interest" description="Disordered" evidence="1">
    <location>
        <begin position="689"/>
        <end position="838"/>
    </location>
</feature>
<dbReference type="Pfam" id="PF09444">
    <property type="entry name" value="MRC1"/>
    <property type="match status" value="1"/>
</dbReference>
<organism evidence="3 4">
    <name type="scientific">Daedalea quercina L-15889</name>
    <dbReference type="NCBI Taxonomy" id="1314783"/>
    <lineage>
        <taxon>Eukaryota</taxon>
        <taxon>Fungi</taxon>
        <taxon>Dikarya</taxon>
        <taxon>Basidiomycota</taxon>
        <taxon>Agaricomycotina</taxon>
        <taxon>Agaricomycetes</taxon>
        <taxon>Polyporales</taxon>
        <taxon>Fomitopsis</taxon>
    </lineage>
</organism>
<feature type="compositionally biased region" description="Low complexity" evidence="1">
    <location>
        <begin position="62"/>
        <end position="79"/>
    </location>
</feature>
<evidence type="ECO:0000313" key="4">
    <source>
        <dbReference type="Proteomes" id="UP000076727"/>
    </source>
</evidence>
<keyword evidence="4" id="KW-1185">Reference proteome</keyword>
<dbReference type="STRING" id="1314783.A0A165S6P4"/>
<feature type="region of interest" description="Disordered" evidence="1">
    <location>
        <begin position="581"/>
        <end position="677"/>
    </location>
</feature>
<feature type="region of interest" description="Disordered" evidence="1">
    <location>
        <begin position="105"/>
        <end position="304"/>
    </location>
</feature>
<reference evidence="3 4" key="1">
    <citation type="journal article" date="2016" name="Mol. Biol. Evol.">
        <title>Comparative Genomics of Early-Diverging Mushroom-Forming Fungi Provides Insights into the Origins of Lignocellulose Decay Capabilities.</title>
        <authorList>
            <person name="Nagy L.G."/>
            <person name="Riley R."/>
            <person name="Tritt A."/>
            <person name="Adam C."/>
            <person name="Daum C."/>
            <person name="Floudas D."/>
            <person name="Sun H."/>
            <person name="Yadav J.S."/>
            <person name="Pangilinan J."/>
            <person name="Larsson K.H."/>
            <person name="Matsuura K."/>
            <person name="Barry K."/>
            <person name="Labutti K."/>
            <person name="Kuo R."/>
            <person name="Ohm R.A."/>
            <person name="Bhattacharya S.S."/>
            <person name="Shirouzu T."/>
            <person name="Yoshinaga Y."/>
            <person name="Martin F.M."/>
            <person name="Grigoriev I.V."/>
            <person name="Hibbett D.S."/>
        </authorList>
    </citation>
    <scope>NUCLEOTIDE SEQUENCE [LARGE SCALE GENOMIC DNA]</scope>
    <source>
        <strain evidence="3 4">L-15889</strain>
    </source>
</reference>
<feature type="compositionally biased region" description="Basic and acidic residues" evidence="1">
    <location>
        <begin position="1066"/>
        <end position="1075"/>
    </location>
</feature>
<name>A0A165S6P4_9APHY</name>
<evidence type="ECO:0000313" key="3">
    <source>
        <dbReference type="EMBL" id="KZT71600.1"/>
    </source>
</evidence>
<gene>
    <name evidence="3" type="ORF">DAEQUDRAFT_114019</name>
</gene>
<dbReference type="Proteomes" id="UP000076727">
    <property type="component" value="Unassembled WGS sequence"/>
</dbReference>
<feature type="compositionally biased region" description="Acidic residues" evidence="1">
    <location>
        <begin position="1076"/>
        <end position="1087"/>
    </location>
</feature>
<feature type="compositionally biased region" description="Acidic residues" evidence="1">
    <location>
        <begin position="1114"/>
        <end position="1125"/>
    </location>
</feature>
<feature type="compositionally biased region" description="Basic and acidic residues" evidence="1">
    <location>
        <begin position="408"/>
        <end position="432"/>
    </location>
</feature>
<feature type="domain" description="DNA replication checkpoint mediator MRC1" evidence="2">
    <location>
        <begin position="1068"/>
        <end position="1213"/>
    </location>
</feature>
<proteinExistence type="predicted"/>
<feature type="region of interest" description="Disordered" evidence="1">
    <location>
        <begin position="1"/>
        <end position="92"/>
    </location>
</feature>
<evidence type="ECO:0000256" key="1">
    <source>
        <dbReference type="SAM" id="MobiDB-lite"/>
    </source>
</evidence>
<feature type="compositionally biased region" description="Polar residues" evidence="1">
    <location>
        <begin position="1030"/>
        <end position="1044"/>
    </location>
</feature>
<feature type="compositionally biased region" description="Polar residues" evidence="1">
    <location>
        <begin position="816"/>
        <end position="829"/>
    </location>
</feature>
<evidence type="ECO:0000259" key="2">
    <source>
        <dbReference type="Pfam" id="PF09444"/>
    </source>
</evidence>
<protein>
    <recommendedName>
        <fullName evidence="2">DNA replication checkpoint mediator MRC1 domain-containing protein</fullName>
    </recommendedName>
</protein>
<feature type="region of interest" description="Disordered" evidence="1">
    <location>
        <begin position="334"/>
        <end position="453"/>
    </location>
</feature>
<feature type="compositionally biased region" description="Acidic residues" evidence="1">
    <location>
        <begin position="589"/>
        <end position="607"/>
    </location>
</feature>
<sequence length="1409" mass="154942">MDIPDLASHSARPVVKRMYGRRRELAPDASVADSTAPIGASPRASSSDLPSLDSKCEYPPTSDGLDASASSSASLGGDASSEDNDDGDARSSHFEFGWKKKLRAMNEDDELVQKVKDASAQRASDIEAAASPQPPLPIGGLLGVQSEEALEIQDSSNVDGARTSLRDDSPVASHSPSPAIQRHQGRRKPLVPTAGSDSESSNALDRSPLRAVFSDLPSPAPSPTFPSAKAKGKQKITAVEASDDEQPDSRDDGARTSKRRRSAAKSKQKRVKPPTKKEWEETQKTTARIMAEREATLPKEQSDKKYDLSHLLGKLKGSSSEKDIAQVEVLDTDPIQPFSSSPSWHVLEERPPIPSSRARSASLKPFARTPSPALATSFQPTGLLGFASNPVGGDSSEDEEMPDIGSLIHEEAKKREEQERLQRLAEAKRRALEQQQNRRPTRDEDDSDLEVVHEDMHAVAREEAQARRADTAHGVKRSVGRNVQLALAGVPRRKSVAADFLSLSAAAAPAFLPKKTNDGVDGQLKPDQLSLMMLRKAKEQAAAHVRQKEVRWKKAGGKVKARAADVAPGLNEAMAQYAQKLSERQVTVEAEEDKDKEDEDDPDYQPVDEDRGAENGNEVEDDAEIQHLVPSQVEAAHESEDDEENMSPVLRGRQGRPRRPLVAIHSDDEEERQRGPLGRVLVADSSFAFPEPRRLSQGALHRRASTSSLEGRKEDGTDKENDASLMYDRGDDKENTVVASQPSAFSRAGSFFSQSQGRPLSLDDGLPMESTPQDGRRAPFQELPIGEDDENPFSFSSNLRDPARRLTFSPGPPLPSLQSDENVPMQSNPMSPPSARPVVMKGGLADLFETQASNAAPSSLVVPKVVQDSGLSEFFSQQSILDGPAQIEGAKDSQDLALTEDVALQPALDLSQTLRRKADDIFEKEQQIVAEGVARETSPEKKRLYVNEHGFLTQTRPMRTPARSQLFSPTQTANVSQMSIQDVFSPRPATRQPLATIDAVMVSNDDDDDLDAQPRMRLKRRKISPEKSLPSASRAGSLSPSPRQSRNVFDIMKQASLHPHKLPSLLEKKAKRSEFIEGEAEESDDDMMMGFGTSKRNDDEEEDDETQDQALPELVDDQEMDEDTLAEGAVMEKHREHIEQDDQENERLHQNAIQGKLRMARRNRGVGFEDDDSDEDDDDAARARRRMQRHKRKIDGDSLDDLARNPDTVPFAQAYQDGIADEDDFAYMEQNEDTLVDVEGMDVDKVDGEEEEQEQEVVPAAQIREELRAAAREDKPVESIDPRDVSWVDDGEYEEEVTLPVKEFLGTSKKVTFRKDADWDPSTQPKQDVETEHDRVRMQKWAKGESRVFGTGRASSSVSVTGGGKKKAGTAPRGAGRTTAHGPKQNNKVIKTASVLSTVATSRRGKFQG</sequence>
<dbReference type="InterPro" id="IPR018564">
    <property type="entry name" value="Repl_chkpnt_MRC1_dom"/>
</dbReference>
<feature type="compositionally biased region" description="Low complexity" evidence="1">
    <location>
        <begin position="1350"/>
        <end position="1360"/>
    </location>
</feature>
<feature type="compositionally biased region" description="Polar residues" evidence="1">
    <location>
        <begin position="1384"/>
        <end position="1401"/>
    </location>
</feature>
<feature type="compositionally biased region" description="Basic and acidic residues" evidence="1">
    <location>
        <begin position="290"/>
        <end position="304"/>
    </location>
</feature>
<feature type="compositionally biased region" description="Basic residues" evidence="1">
    <location>
        <begin position="1183"/>
        <end position="1193"/>
    </location>
</feature>
<feature type="region of interest" description="Disordered" evidence="1">
    <location>
        <begin position="1060"/>
        <end position="1205"/>
    </location>
</feature>
<feature type="compositionally biased region" description="Low complexity" evidence="1">
    <location>
        <begin position="1369"/>
        <end position="1380"/>
    </location>
</feature>
<feature type="compositionally biased region" description="Polar residues" evidence="1">
    <location>
        <begin position="195"/>
        <end position="204"/>
    </location>
</feature>
<dbReference type="EMBL" id="KV429045">
    <property type="protein sequence ID" value="KZT71600.1"/>
    <property type="molecule type" value="Genomic_DNA"/>
</dbReference>
<feature type="region of interest" description="Disordered" evidence="1">
    <location>
        <begin position="1004"/>
        <end position="1044"/>
    </location>
</feature>
<feature type="compositionally biased region" description="Basic residues" evidence="1">
    <location>
        <begin position="256"/>
        <end position="274"/>
    </location>
</feature>
<feature type="compositionally biased region" description="Basic and acidic residues" evidence="1">
    <location>
        <begin position="1327"/>
        <end position="1346"/>
    </location>
</feature>
<feature type="compositionally biased region" description="Basic and acidic residues" evidence="1">
    <location>
        <begin position="1130"/>
        <end position="1149"/>
    </location>
</feature>
<feature type="compositionally biased region" description="Basic and acidic residues" evidence="1">
    <location>
        <begin position="710"/>
        <end position="735"/>
    </location>
</feature>
<accession>A0A165S6P4</accession>
<feature type="region of interest" description="Disordered" evidence="1">
    <location>
        <begin position="1315"/>
        <end position="1409"/>
    </location>
</feature>